<evidence type="ECO:0000259" key="1">
    <source>
        <dbReference type="Pfam" id="PF00534"/>
    </source>
</evidence>
<proteinExistence type="predicted"/>
<dbReference type="CDD" id="cd03801">
    <property type="entry name" value="GT4_PimA-like"/>
    <property type="match status" value="1"/>
</dbReference>
<accession>A0A4S4NHU5</accession>
<gene>
    <name evidence="2" type="ORF">E4021_11035</name>
</gene>
<protein>
    <submittedName>
        <fullName evidence="2">Glycosyltransferase family 1 protein</fullName>
    </submittedName>
</protein>
<dbReference type="AlphaFoldDB" id="A0A4S4NHU5"/>
<dbReference type="InterPro" id="IPR001296">
    <property type="entry name" value="Glyco_trans_1"/>
</dbReference>
<sequence>MMIIVSHPTGNANVRAILDGLRERNLLLRFHTSIANFPGNLWDKIGQLPPLHEFERRRFRPELRAYTRQHPWLELGRLAAGRAGLRSLTAHETGVFSVDHIYHALDRQVAADVRQAEEATAVYAYEDGALESFKAAKARGLTCVYDLPIAYWQTLRELIREEAERRPAWADTLGGGIRDSQQKLDRKTEEMELADVVVGPGSFVMDSLPDWATHKRRIVSPFGSPVSPAAPARAATPSTNGKLRVLFVGSMGQRKGLGDLFEAMKLLNNPQVELVVLGSLQAPMEFYRQEYPDFTYEPTRPHAGVLELMASCDVFCLPSIVEGRALVMQEAMSRGLPVIITPNTGGADLVVPDETGILVPIRSPAAIAEAIQWFCDHRDQLPRMSEAARRHAAAYTWPAYGGTVARELADLSPATVS</sequence>
<dbReference type="PANTHER" id="PTHR12526:SF636">
    <property type="entry name" value="BLL3647 PROTEIN"/>
    <property type="match status" value="1"/>
</dbReference>
<dbReference type="EMBL" id="SRSF01000004">
    <property type="protein sequence ID" value="THH39284.1"/>
    <property type="molecule type" value="Genomic_DNA"/>
</dbReference>
<dbReference type="OrthoDB" id="596635at2"/>
<dbReference type="SUPFAM" id="SSF53756">
    <property type="entry name" value="UDP-Glycosyltransferase/glycogen phosphorylase"/>
    <property type="match status" value="1"/>
</dbReference>
<dbReference type="Proteomes" id="UP000308528">
    <property type="component" value="Unassembled WGS sequence"/>
</dbReference>
<dbReference type="GO" id="GO:0016757">
    <property type="term" value="F:glycosyltransferase activity"/>
    <property type="evidence" value="ECO:0007669"/>
    <property type="project" value="InterPro"/>
</dbReference>
<dbReference type="PANTHER" id="PTHR12526">
    <property type="entry name" value="GLYCOSYLTRANSFERASE"/>
    <property type="match status" value="1"/>
</dbReference>
<keyword evidence="2" id="KW-0808">Transferase</keyword>
<keyword evidence="3" id="KW-1185">Reference proteome</keyword>
<organism evidence="2 3">
    <name type="scientific">Neolewinella litorea</name>
    <dbReference type="NCBI Taxonomy" id="2562452"/>
    <lineage>
        <taxon>Bacteria</taxon>
        <taxon>Pseudomonadati</taxon>
        <taxon>Bacteroidota</taxon>
        <taxon>Saprospiria</taxon>
        <taxon>Saprospirales</taxon>
        <taxon>Lewinellaceae</taxon>
        <taxon>Neolewinella</taxon>
    </lineage>
</organism>
<name>A0A4S4NHU5_9BACT</name>
<dbReference type="Pfam" id="PF00534">
    <property type="entry name" value="Glycos_transf_1"/>
    <property type="match status" value="1"/>
</dbReference>
<evidence type="ECO:0000313" key="3">
    <source>
        <dbReference type="Proteomes" id="UP000308528"/>
    </source>
</evidence>
<comment type="caution">
    <text evidence="2">The sequence shown here is derived from an EMBL/GenBank/DDBJ whole genome shotgun (WGS) entry which is preliminary data.</text>
</comment>
<reference evidence="2 3" key="1">
    <citation type="submission" date="2019-04" db="EMBL/GenBank/DDBJ databases">
        <title>Lewinella litorea sp. nov., isolated from a marine sand.</title>
        <authorList>
            <person name="Yoon J.-H."/>
        </authorList>
    </citation>
    <scope>NUCLEOTIDE SEQUENCE [LARGE SCALE GENOMIC DNA]</scope>
    <source>
        <strain evidence="2 3">HSMS-39</strain>
    </source>
</reference>
<dbReference type="Gene3D" id="3.40.50.2000">
    <property type="entry name" value="Glycogen Phosphorylase B"/>
    <property type="match status" value="2"/>
</dbReference>
<feature type="domain" description="Glycosyl transferase family 1" evidence="1">
    <location>
        <begin position="234"/>
        <end position="390"/>
    </location>
</feature>
<evidence type="ECO:0000313" key="2">
    <source>
        <dbReference type="EMBL" id="THH39284.1"/>
    </source>
</evidence>